<dbReference type="EMBL" id="KL647645">
    <property type="protein sequence ID" value="KEY74287.1"/>
    <property type="molecule type" value="Genomic_DNA"/>
</dbReference>
<gene>
    <name evidence="2" type="ORF">S7711_10362</name>
</gene>
<dbReference type="AlphaFoldDB" id="A0A084B9Q8"/>
<feature type="compositionally biased region" description="Polar residues" evidence="1">
    <location>
        <begin position="220"/>
        <end position="233"/>
    </location>
</feature>
<proteinExistence type="predicted"/>
<evidence type="ECO:0000313" key="3">
    <source>
        <dbReference type="Proteomes" id="UP000028045"/>
    </source>
</evidence>
<name>A0A084B9Q8_STACB</name>
<feature type="compositionally biased region" description="Polar residues" evidence="1">
    <location>
        <begin position="167"/>
        <end position="179"/>
    </location>
</feature>
<protein>
    <submittedName>
        <fullName evidence="2">Uncharacterized protein</fullName>
    </submittedName>
</protein>
<dbReference type="HOGENOM" id="CLU_1143169_0_0_1"/>
<feature type="region of interest" description="Disordered" evidence="1">
    <location>
        <begin position="197"/>
        <end position="243"/>
    </location>
</feature>
<keyword evidence="3" id="KW-1185">Reference proteome</keyword>
<feature type="region of interest" description="Disordered" evidence="1">
    <location>
        <begin position="1"/>
        <end position="21"/>
    </location>
</feature>
<dbReference type="Proteomes" id="UP000028045">
    <property type="component" value="Unassembled WGS sequence"/>
</dbReference>
<accession>A0A084B9Q8</accession>
<evidence type="ECO:0000256" key="1">
    <source>
        <dbReference type="SAM" id="MobiDB-lite"/>
    </source>
</evidence>
<reference evidence="2 3" key="1">
    <citation type="journal article" date="2014" name="BMC Genomics">
        <title>Comparative genome sequencing reveals chemotype-specific gene clusters in the toxigenic black mold Stachybotrys.</title>
        <authorList>
            <person name="Semeiks J."/>
            <person name="Borek D."/>
            <person name="Otwinowski Z."/>
            <person name="Grishin N.V."/>
        </authorList>
    </citation>
    <scope>NUCLEOTIDE SEQUENCE [LARGE SCALE GENOMIC DNA]</scope>
    <source>
        <strain evidence="3">CBS 109288 / IBT 7711</strain>
    </source>
</reference>
<evidence type="ECO:0000313" key="2">
    <source>
        <dbReference type="EMBL" id="KEY74287.1"/>
    </source>
</evidence>
<sequence length="243" mass="26344">MNPPTPPSPQQRLTRRCNGSSTSSMMWMRQAQWLWTYGCRHRRAALFAEPRRFKAWHRGSLQTVETSAYVPLQDSRHGAQCAVGATWSDDGRQEDPVITIDEDPAQHSTAQQSTMCARPPSRDERIVDDIQRSDTVTGCCRIVARLERATGSCSAPSPPRHVGPSVIANQPSSPGNQNPAPRVANITLHQCISSRTCPGMPVPHAKGDHGGPVPVDGHSSPGQNNNATAQSSGVACRRMAPKS</sequence>
<feature type="region of interest" description="Disordered" evidence="1">
    <location>
        <begin position="151"/>
        <end position="181"/>
    </location>
</feature>
<organism evidence="2 3">
    <name type="scientific">Stachybotrys chartarum (strain CBS 109288 / IBT 7711)</name>
    <name type="common">Toxic black mold</name>
    <name type="synonym">Stilbospora chartarum</name>
    <dbReference type="NCBI Taxonomy" id="1280523"/>
    <lineage>
        <taxon>Eukaryota</taxon>
        <taxon>Fungi</taxon>
        <taxon>Dikarya</taxon>
        <taxon>Ascomycota</taxon>
        <taxon>Pezizomycotina</taxon>
        <taxon>Sordariomycetes</taxon>
        <taxon>Hypocreomycetidae</taxon>
        <taxon>Hypocreales</taxon>
        <taxon>Stachybotryaceae</taxon>
        <taxon>Stachybotrys</taxon>
    </lineage>
</organism>